<organism evidence="3 4">
    <name type="scientific">Mesorhizobium shangrilense</name>
    <dbReference type="NCBI Taxonomy" id="460060"/>
    <lineage>
        <taxon>Bacteria</taxon>
        <taxon>Pseudomonadati</taxon>
        <taxon>Pseudomonadota</taxon>
        <taxon>Alphaproteobacteria</taxon>
        <taxon>Hyphomicrobiales</taxon>
        <taxon>Phyllobacteriaceae</taxon>
        <taxon>Mesorhizobium</taxon>
    </lineage>
</organism>
<comment type="function">
    <text evidence="2">Antitoxin component of a type II toxin-antitoxin (TA) system.</text>
</comment>
<comment type="caution">
    <text evidence="3">The sequence shown here is derived from an EMBL/GenBank/DDBJ whole genome shotgun (WGS) entry which is preliminary data.</text>
</comment>
<evidence type="ECO:0000256" key="1">
    <source>
        <dbReference type="ARBA" id="ARBA00009981"/>
    </source>
</evidence>
<name>A0ABV2DRD4_9HYPH</name>
<reference evidence="3 4" key="1">
    <citation type="submission" date="2024-06" db="EMBL/GenBank/DDBJ databases">
        <authorList>
            <person name="Kim D.-U."/>
        </authorList>
    </citation>
    <scope>NUCLEOTIDE SEQUENCE [LARGE SCALE GENOMIC DNA]</scope>
    <source>
        <strain evidence="3 4">KACC15460</strain>
    </source>
</reference>
<dbReference type="InterPro" id="IPR051416">
    <property type="entry name" value="phD-YefM_TA_antitoxins"/>
</dbReference>
<evidence type="ECO:0000313" key="4">
    <source>
        <dbReference type="Proteomes" id="UP001548832"/>
    </source>
</evidence>
<keyword evidence="4" id="KW-1185">Reference proteome</keyword>
<accession>A0ABV2DRD4</accession>
<dbReference type="RefSeq" id="WP_354464796.1">
    <property type="nucleotide sequence ID" value="NZ_JBEWSZ010000011.1"/>
</dbReference>
<dbReference type="SUPFAM" id="SSF143120">
    <property type="entry name" value="YefM-like"/>
    <property type="match status" value="1"/>
</dbReference>
<dbReference type="Pfam" id="PF02604">
    <property type="entry name" value="PhdYeFM_antitox"/>
    <property type="match status" value="1"/>
</dbReference>
<gene>
    <name evidence="3" type="ORF">ABVQ20_37200</name>
</gene>
<dbReference type="InterPro" id="IPR036165">
    <property type="entry name" value="YefM-like_sf"/>
</dbReference>
<sequence length="78" mass="8402">MKSVSIVEAKAHFSALLAEVEGGEEIALTRHGKVIARLVPDYPRKAADAFRDLWADADEIDLIAPEDTPAEAVASLDD</sequence>
<evidence type="ECO:0000313" key="3">
    <source>
        <dbReference type="EMBL" id="MET2832575.1"/>
    </source>
</evidence>
<dbReference type="Gene3D" id="3.40.1620.10">
    <property type="entry name" value="YefM-like domain"/>
    <property type="match status" value="1"/>
</dbReference>
<proteinExistence type="inferred from homology"/>
<dbReference type="EMBL" id="JBEWSZ010000011">
    <property type="protein sequence ID" value="MET2832575.1"/>
    <property type="molecule type" value="Genomic_DNA"/>
</dbReference>
<dbReference type="InterPro" id="IPR006442">
    <property type="entry name" value="Antitoxin_Phd/YefM"/>
</dbReference>
<dbReference type="PANTHER" id="PTHR35377">
    <property type="entry name" value="ANTITOXIN VAPB49-RELATED-RELATED"/>
    <property type="match status" value="1"/>
</dbReference>
<dbReference type="PANTHER" id="PTHR35377:SF8">
    <property type="entry name" value="ANTITOXIN VAPB22"/>
    <property type="match status" value="1"/>
</dbReference>
<dbReference type="NCBIfam" id="TIGR01552">
    <property type="entry name" value="phd_fam"/>
    <property type="match status" value="1"/>
</dbReference>
<protein>
    <recommendedName>
        <fullName evidence="2">Antitoxin</fullName>
    </recommendedName>
</protein>
<evidence type="ECO:0000256" key="2">
    <source>
        <dbReference type="RuleBase" id="RU362080"/>
    </source>
</evidence>
<dbReference type="Proteomes" id="UP001548832">
    <property type="component" value="Unassembled WGS sequence"/>
</dbReference>
<comment type="similarity">
    <text evidence="1 2">Belongs to the phD/YefM antitoxin family.</text>
</comment>